<dbReference type="RefSeq" id="WP_162357437.1">
    <property type="nucleotide sequence ID" value="NZ_CP048209.1"/>
</dbReference>
<proteinExistence type="predicted"/>
<keyword evidence="1" id="KW-0812">Transmembrane</keyword>
<evidence type="ECO:0000313" key="2">
    <source>
        <dbReference type="EMBL" id="QHT60998.1"/>
    </source>
</evidence>
<dbReference type="Proteomes" id="UP000476064">
    <property type="component" value="Chromosome"/>
</dbReference>
<reference evidence="2 3" key="1">
    <citation type="submission" date="2020-01" db="EMBL/GenBank/DDBJ databases">
        <title>Paenibacillus sp. nov., isolated from tomato rhizosphere.</title>
        <authorList>
            <person name="Weon H.-Y."/>
            <person name="Lee S.A."/>
        </authorList>
    </citation>
    <scope>NUCLEOTIDE SEQUENCE [LARGE SCALE GENOMIC DNA]</scope>
    <source>
        <strain evidence="2 3">12200R-189</strain>
    </source>
</reference>
<accession>A0A6C0FV33</accession>
<evidence type="ECO:0000313" key="3">
    <source>
        <dbReference type="Proteomes" id="UP000476064"/>
    </source>
</evidence>
<keyword evidence="3" id="KW-1185">Reference proteome</keyword>
<dbReference type="EMBL" id="CP048209">
    <property type="protein sequence ID" value="QHT60998.1"/>
    <property type="molecule type" value="Genomic_DNA"/>
</dbReference>
<keyword evidence="1" id="KW-0472">Membrane</keyword>
<sequence length="114" mass="12892">MITVKVKSKEHAFTIPVPYIVLRMGCIILTSGFVMRKLKVWLNKRGGHTVLQAGGKAEFGPDRSRVGINLVLTTLEQHRTKRAIRKLIRELQRCKGTVLVDVRAQDGTEVMIRL</sequence>
<dbReference type="KEGG" id="plyc:GXP70_14260"/>
<feature type="transmembrane region" description="Helical" evidence="1">
    <location>
        <begin position="12"/>
        <end position="35"/>
    </location>
</feature>
<keyword evidence="1" id="KW-1133">Transmembrane helix</keyword>
<gene>
    <name evidence="2" type="ORF">GXP70_14260</name>
</gene>
<evidence type="ECO:0000256" key="1">
    <source>
        <dbReference type="SAM" id="Phobius"/>
    </source>
</evidence>
<dbReference type="AlphaFoldDB" id="A0A6C0FV33"/>
<protein>
    <submittedName>
        <fullName evidence="2">Uncharacterized protein</fullName>
    </submittedName>
</protein>
<organism evidence="2 3">
    <name type="scientific">Paenibacillus lycopersici</name>
    <dbReference type="NCBI Taxonomy" id="2704462"/>
    <lineage>
        <taxon>Bacteria</taxon>
        <taxon>Bacillati</taxon>
        <taxon>Bacillota</taxon>
        <taxon>Bacilli</taxon>
        <taxon>Bacillales</taxon>
        <taxon>Paenibacillaceae</taxon>
        <taxon>Paenibacillus</taxon>
    </lineage>
</organism>
<name>A0A6C0FV33_9BACL</name>